<dbReference type="InterPro" id="IPR043128">
    <property type="entry name" value="Rev_trsase/Diguanyl_cyclase"/>
</dbReference>
<dbReference type="Gene3D" id="3.30.70.270">
    <property type="match status" value="1"/>
</dbReference>
<feature type="transmembrane region" description="Helical" evidence="3">
    <location>
        <begin position="189"/>
        <end position="213"/>
    </location>
</feature>
<comment type="catalytic activity">
    <reaction evidence="2">
        <text>2 GTP = 3',3'-c-di-GMP + 2 diphosphate</text>
        <dbReference type="Rhea" id="RHEA:24898"/>
        <dbReference type="ChEBI" id="CHEBI:33019"/>
        <dbReference type="ChEBI" id="CHEBI:37565"/>
        <dbReference type="ChEBI" id="CHEBI:58805"/>
        <dbReference type="EC" id="2.7.7.65"/>
    </reaction>
</comment>
<dbReference type="InterPro" id="IPR029787">
    <property type="entry name" value="Nucleotide_cyclase"/>
</dbReference>
<dbReference type="EMBL" id="SSOA01000002">
    <property type="protein sequence ID" value="THF52345.1"/>
    <property type="molecule type" value="Genomic_DNA"/>
</dbReference>
<dbReference type="SMART" id="SM00267">
    <property type="entry name" value="GGDEF"/>
    <property type="match status" value="1"/>
</dbReference>
<dbReference type="AlphaFoldDB" id="A0A4S4A293"/>
<evidence type="ECO:0000256" key="2">
    <source>
        <dbReference type="ARBA" id="ARBA00034247"/>
    </source>
</evidence>
<dbReference type="RefSeq" id="WP_146928847.1">
    <property type="nucleotide sequence ID" value="NZ_SSOA01000002.1"/>
</dbReference>
<dbReference type="Proteomes" id="UP000310754">
    <property type="component" value="Unassembled WGS sequence"/>
</dbReference>
<dbReference type="EC" id="2.7.7.65" evidence="1"/>
<keyword evidence="3" id="KW-0472">Membrane</keyword>
<name>A0A4S4A293_9HYPH</name>
<feature type="transmembrane region" description="Helical" evidence="3">
    <location>
        <begin position="131"/>
        <end position="150"/>
    </location>
</feature>
<keyword evidence="6" id="KW-1185">Reference proteome</keyword>
<dbReference type="GO" id="GO:1902201">
    <property type="term" value="P:negative regulation of bacterial-type flagellum-dependent cell motility"/>
    <property type="evidence" value="ECO:0007669"/>
    <property type="project" value="TreeGrafter"/>
</dbReference>
<gene>
    <name evidence="5" type="ORF">E6C51_05990</name>
</gene>
<feature type="transmembrane region" description="Helical" evidence="3">
    <location>
        <begin position="48"/>
        <end position="68"/>
    </location>
</feature>
<dbReference type="InterPro" id="IPR050469">
    <property type="entry name" value="Diguanylate_Cyclase"/>
</dbReference>
<reference evidence="5 6" key="1">
    <citation type="submission" date="2019-04" db="EMBL/GenBank/DDBJ databases">
        <title>Rhizobium terrae sp. nov., isolated from a paddy soil.</title>
        <authorList>
            <person name="Lin S.-Y."/>
            <person name="Hameed A."/>
            <person name="Huang H.-I."/>
            <person name="Young C.-C."/>
        </authorList>
    </citation>
    <scope>NUCLEOTIDE SEQUENCE [LARGE SCALE GENOMIC DNA]</scope>
    <source>
        <strain evidence="5 6">CC-HIH110</strain>
    </source>
</reference>
<dbReference type="FunFam" id="3.30.70.270:FF:000001">
    <property type="entry name" value="Diguanylate cyclase domain protein"/>
    <property type="match status" value="1"/>
</dbReference>
<dbReference type="GO" id="GO:0005886">
    <property type="term" value="C:plasma membrane"/>
    <property type="evidence" value="ECO:0007669"/>
    <property type="project" value="TreeGrafter"/>
</dbReference>
<dbReference type="PROSITE" id="PS50887">
    <property type="entry name" value="GGDEF"/>
    <property type="match status" value="1"/>
</dbReference>
<feature type="transmembrane region" description="Helical" evidence="3">
    <location>
        <begin position="104"/>
        <end position="125"/>
    </location>
</feature>
<sequence length="437" mass="47777">MLRPQFRELRAKNLLDAKTAFLMWSAQALTLSLLLCAVWLHDRAQRHYLLFCIGFALNSLGGISFNLRGYVDDIFTVYFSNCLVLLSLCLWANGLRLFEGRKWVSWPAIPAALWLVANLVPAIYASFANRLVVYALGSAIGYVFLASTLVSSRLSTPRYRHMLAGLWLVQSAMALSFALYGILGHPQTLAGIPFMGGMILLFIACMLSTFVLLSKIIMDRNEARLKLLSVTDPLTGALNRRGLIEAANTLKQNAAKDRLLALLVFDLDHFKAINDTHGHQVGDAVLSSFAEMTSSVIANARTHPKGLFGRSGGEEFCTLIPVESLRQAAGLAEQIRTMVANTPIVLDGVTVRLTVSIGISSITVTEFDFDKLMSQADHGLYKAKADGRNRTAIASGESVYCIGPGLEPGSPAAIDHDTDLQVAALRRLTKRQLHPDA</sequence>
<dbReference type="GO" id="GO:0043709">
    <property type="term" value="P:cell adhesion involved in single-species biofilm formation"/>
    <property type="evidence" value="ECO:0007669"/>
    <property type="project" value="TreeGrafter"/>
</dbReference>
<evidence type="ECO:0000256" key="3">
    <source>
        <dbReference type="SAM" id="Phobius"/>
    </source>
</evidence>
<dbReference type="InterPro" id="IPR000160">
    <property type="entry name" value="GGDEF_dom"/>
</dbReference>
<protein>
    <recommendedName>
        <fullName evidence="1">diguanylate cyclase</fullName>
        <ecNumber evidence="1">2.7.7.65</ecNumber>
    </recommendedName>
</protein>
<dbReference type="PANTHER" id="PTHR45138:SF9">
    <property type="entry name" value="DIGUANYLATE CYCLASE DGCM-RELATED"/>
    <property type="match status" value="1"/>
</dbReference>
<evidence type="ECO:0000313" key="5">
    <source>
        <dbReference type="EMBL" id="THF52345.1"/>
    </source>
</evidence>
<evidence type="ECO:0000313" key="6">
    <source>
        <dbReference type="Proteomes" id="UP000310754"/>
    </source>
</evidence>
<keyword evidence="3" id="KW-1133">Transmembrane helix</keyword>
<dbReference type="NCBIfam" id="TIGR00254">
    <property type="entry name" value="GGDEF"/>
    <property type="match status" value="1"/>
</dbReference>
<dbReference type="CDD" id="cd01949">
    <property type="entry name" value="GGDEF"/>
    <property type="match status" value="1"/>
</dbReference>
<evidence type="ECO:0000259" key="4">
    <source>
        <dbReference type="PROSITE" id="PS50887"/>
    </source>
</evidence>
<evidence type="ECO:0000256" key="1">
    <source>
        <dbReference type="ARBA" id="ARBA00012528"/>
    </source>
</evidence>
<dbReference type="GO" id="GO:0052621">
    <property type="term" value="F:diguanylate cyclase activity"/>
    <property type="evidence" value="ECO:0007669"/>
    <property type="project" value="UniProtKB-EC"/>
</dbReference>
<dbReference type="PANTHER" id="PTHR45138">
    <property type="entry name" value="REGULATORY COMPONENTS OF SENSORY TRANSDUCTION SYSTEM"/>
    <property type="match status" value="1"/>
</dbReference>
<comment type="caution">
    <text evidence="5">The sequence shown here is derived from an EMBL/GenBank/DDBJ whole genome shotgun (WGS) entry which is preliminary data.</text>
</comment>
<keyword evidence="3" id="KW-0812">Transmembrane</keyword>
<proteinExistence type="predicted"/>
<accession>A0A4S4A293</accession>
<dbReference type="Pfam" id="PF00990">
    <property type="entry name" value="GGDEF"/>
    <property type="match status" value="1"/>
</dbReference>
<dbReference type="SUPFAM" id="SSF55073">
    <property type="entry name" value="Nucleotide cyclase"/>
    <property type="match status" value="1"/>
</dbReference>
<feature type="transmembrane region" description="Helical" evidence="3">
    <location>
        <begin position="162"/>
        <end position="183"/>
    </location>
</feature>
<feature type="domain" description="GGDEF" evidence="4">
    <location>
        <begin position="258"/>
        <end position="396"/>
    </location>
</feature>
<feature type="transmembrane region" description="Helical" evidence="3">
    <location>
        <begin position="20"/>
        <end position="41"/>
    </location>
</feature>
<feature type="transmembrane region" description="Helical" evidence="3">
    <location>
        <begin position="74"/>
        <end position="92"/>
    </location>
</feature>
<organism evidence="5 6">
    <name type="scientific">Allorhizobium terrae</name>
    <dbReference type="NCBI Taxonomy" id="1848972"/>
    <lineage>
        <taxon>Bacteria</taxon>
        <taxon>Pseudomonadati</taxon>
        <taxon>Pseudomonadota</taxon>
        <taxon>Alphaproteobacteria</taxon>
        <taxon>Hyphomicrobiales</taxon>
        <taxon>Rhizobiaceae</taxon>
        <taxon>Rhizobium/Agrobacterium group</taxon>
        <taxon>Allorhizobium</taxon>
    </lineage>
</organism>